<dbReference type="RefSeq" id="WP_025020860.1">
    <property type="nucleotide sequence ID" value="NZ_AZFH01000204.1"/>
</dbReference>
<dbReference type="STRING" id="1423740.FC36_GL002020"/>
<dbReference type="InterPro" id="IPR023267">
    <property type="entry name" value="RCMT"/>
</dbReference>
<keyword evidence="5 6" id="KW-0694">RNA-binding</keyword>
<comment type="similarity">
    <text evidence="6">Belongs to the class I-like SAM-binding methyltransferase superfamily. RsmB/NOP family.</text>
</comment>
<dbReference type="Gene3D" id="2.30.130.60">
    <property type="match status" value="1"/>
</dbReference>
<evidence type="ECO:0000256" key="1">
    <source>
        <dbReference type="ARBA" id="ARBA00022490"/>
    </source>
</evidence>
<dbReference type="Gene3D" id="3.30.70.1170">
    <property type="entry name" value="Sun protein, domain 3"/>
    <property type="match status" value="1"/>
</dbReference>
<keyword evidence="4 6" id="KW-0949">S-adenosyl-L-methionine</keyword>
<keyword evidence="1" id="KW-0963">Cytoplasm</keyword>
<organism evidence="8 9">
    <name type="scientific">Ligilactobacillus equi DSM 15833 = JCM 10991</name>
    <dbReference type="NCBI Taxonomy" id="1423740"/>
    <lineage>
        <taxon>Bacteria</taxon>
        <taxon>Bacillati</taxon>
        <taxon>Bacillota</taxon>
        <taxon>Bacilli</taxon>
        <taxon>Lactobacillales</taxon>
        <taxon>Lactobacillaceae</taxon>
        <taxon>Ligilactobacillus</taxon>
    </lineage>
</organism>
<evidence type="ECO:0000256" key="5">
    <source>
        <dbReference type="ARBA" id="ARBA00022884"/>
    </source>
</evidence>
<dbReference type="PATRIC" id="fig|1423740.3.peg.2187"/>
<dbReference type="Pfam" id="PF17126">
    <property type="entry name" value="RsmF_methylt_CI"/>
    <property type="match status" value="1"/>
</dbReference>
<dbReference type="PANTHER" id="PTHR22807">
    <property type="entry name" value="NOP2 YEAST -RELATED NOL1/NOP2/FMU SUN DOMAIN-CONTAINING"/>
    <property type="match status" value="1"/>
</dbReference>
<dbReference type="Pfam" id="PF01189">
    <property type="entry name" value="Methyltr_RsmB-F"/>
    <property type="match status" value="1"/>
</dbReference>
<keyword evidence="2 6" id="KW-0489">Methyltransferase</keyword>
<evidence type="ECO:0000313" key="9">
    <source>
        <dbReference type="Proteomes" id="UP000051048"/>
    </source>
</evidence>
<dbReference type="Gene3D" id="3.40.50.150">
    <property type="entry name" value="Vaccinia Virus protein VP39"/>
    <property type="match status" value="1"/>
</dbReference>
<dbReference type="SUPFAM" id="SSF53335">
    <property type="entry name" value="S-adenosyl-L-methionine-dependent methyltransferases"/>
    <property type="match status" value="1"/>
</dbReference>
<protein>
    <submittedName>
        <fullName evidence="8">23S rRNA m(5)C methyltransferase</fullName>
    </submittedName>
</protein>
<feature type="binding site" evidence="6">
    <location>
        <begin position="105"/>
        <end position="111"/>
    </location>
    <ligand>
        <name>S-adenosyl-L-methionine</name>
        <dbReference type="ChEBI" id="CHEBI:59789"/>
    </ligand>
</feature>
<dbReference type="InterPro" id="IPR031340">
    <property type="entry name" value="RsmF_methylt_CI"/>
</dbReference>
<name>A0A0R1T3G7_9LACO</name>
<dbReference type="InterPro" id="IPR027391">
    <property type="entry name" value="Nol1_Nop2_Fmu_2"/>
</dbReference>
<dbReference type="OrthoDB" id="9810297at2"/>
<dbReference type="Pfam" id="PF17125">
    <property type="entry name" value="Methyltr_RsmF_N"/>
    <property type="match status" value="1"/>
</dbReference>
<comment type="caution">
    <text evidence="8">The sequence shown here is derived from an EMBL/GenBank/DDBJ whole genome shotgun (WGS) entry which is preliminary data.</text>
</comment>
<feature type="active site" description="Nucleophile" evidence="6">
    <location>
        <position position="227"/>
    </location>
</feature>
<evidence type="ECO:0000256" key="2">
    <source>
        <dbReference type="ARBA" id="ARBA00022603"/>
    </source>
</evidence>
<dbReference type="PROSITE" id="PS51686">
    <property type="entry name" value="SAM_MT_RSMB_NOP"/>
    <property type="match status" value="1"/>
</dbReference>
<dbReference type="GO" id="GO:0008173">
    <property type="term" value="F:RNA methyltransferase activity"/>
    <property type="evidence" value="ECO:0007669"/>
    <property type="project" value="InterPro"/>
</dbReference>
<comment type="caution">
    <text evidence="6">Lacks conserved residue(s) required for the propagation of feature annotation.</text>
</comment>
<accession>A0A0R1T3G7</accession>
<evidence type="ECO:0000256" key="6">
    <source>
        <dbReference type="PROSITE-ProRule" id="PRU01023"/>
    </source>
</evidence>
<dbReference type="InterPro" id="IPR029063">
    <property type="entry name" value="SAM-dependent_MTases_sf"/>
</dbReference>
<dbReference type="InterPro" id="IPR001678">
    <property type="entry name" value="MeTrfase_RsmB-F_NOP2_dom"/>
</dbReference>
<evidence type="ECO:0000313" key="8">
    <source>
        <dbReference type="EMBL" id="KRL75919.1"/>
    </source>
</evidence>
<evidence type="ECO:0000259" key="7">
    <source>
        <dbReference type="PROSITE" id="PS51686"/>
    </source>
</evidence>
<dbReference type="CDD" id="cd21147">
    <property type="entry name" value="RsmF_methylt_CTD1"/>
    <property type="match status" value="1"/>
</dbReference>
<dbReference type="PRINTS" id="PR02008">
    <property type="entry name" value="RCMTFAMILY"/>
</dbReference>
<reference evidence="8 9" key="1">
    <citation type="journal article" date="2015" name="Genome Announc.">
        <title>Expanding the biotechnology potential of lactobacilli through comparative genomics of 213 strains and associated genera.</title>
        <authorList>
            <person name="Sun Z."/>
            <person name="Harris H.M."/>
            <person name="McCann A."/>
            <person name="Guo C."/>
            <person name="Argimon S."/>
            <person name="Zhang W."/>
            <person name="Yang X."/>
            <person name="Jeffery I.B."/>
            <person name="Cooney J.C."/>
            <person name="Kagawa T.F."/>
            <person name="Liu W."/>
            <person name="Song Y."/>
            <person name="Salvetti E."/>
            <person name="Wrobel A."/>
            <person name="Rasinkangas P."/>
            <person name="Parkhill J."/>
            <person name="Rea M.C."/>
            <person name="O'Sullivan O."/>
            <person name="Ritari J."/>
            <person name="Douillard F.P."/>
            <person name="Paul Ross R."/>
            <person name="Yang R."/>
            <person name="Briner A.E."/>
            <person name="Felis G.E."/>
            <person name="de Vos W.M."/>
            <person name="Barrangou R."/>
            <person name="Klaenhammer T.R."/>
            <person name="Caufield P.W."/>
            <person name="Cui Y."/>
            <person name="Zhang H."/>
            <person name="O'Toole P.W."/>
        </authorList>
    </citation>
    <scope>NUCLEOTIDE SEQUENCE [LARGE SCALE GENOMIC DNA]</scope>
    <source>
        <strain evidence="8 9">DSM 15833</strain>
    </source>
</reference>
<feature type="binding site" evidence="6">
    <location>
        <position position="129"/>
    </location>
    <ligand>
        <name>S-adenosyl-L-methionine</name>
        <dbReference type="ChEBI" id="CHEBI:59789"/>
    </ligand>
</feature>
<dbReference type="Pfam" id="PF13636">
    <property type="entry name" value="Methyltranf_PUA"/>
    <property type="match status" value="1"/>
</dbReference>
<dbReference type="InterPro" id="IPR049560">
    <property type="entry name" value="MeTrfase_RsmB-F_NOP2_cat"/>
</dbReference>
<dbReference type="Proteomes" id="UP000051048">
    <property type="component" value="Unassembled WGS sequence"/>
</dbReference>
<dbReference type="CDD" id="cd02440">
    <property type="entry name" value="AdoMet_MTases"/>
    <property type="match status" value="1"/>
</dbReference>
<dbReference type="InterPro" id="IPR031341">
    <property type="entry name" value="Methyltr_RsmF_N"/>
</dbReference>
<evidence type="ECO:0000256" key="3">
    <source>
        <dbReference type="ARBA" id="ARBA00022679"/>
    </source>
</evidence>
<evidence type="ECO:0000256" key="4">
    <source>
        <dbReference type="ARBA" id="ARBA00022691"/>
    </source>
</evidence>
<dbReference type="GO" id="GO:0003723">
    <property type="term" value="F:RNA binding"/>
    <property type="evidence" value="ECO:0007669"/>
    <property type="project" value="UniProtKB-UniRule"/>
</dbReference>
<dbReference type="EMBL" id="AZFH01000204">
    <property type="protein sequence ID" value="KRL75919.1"/>
    <property type="molecule type" value="Genomic_DNA"/>
</dbReference>
<feature type="domain" description="SAM-dependent MTase RsmB/NOP-type" evidence="7">
    <location>
        <begin position="1"/>
        <end position="297"/>
    </location>
</feature>
<dbReference type="GO" id="GO:0001510">
    <property type="term" value="P:RNA methylation"/>
    <property type="evidence" value="ECO:0007669"/>
    <property type="project" value="InterPro"/>
</dbReference>
<feature type="binding site" evidence="6">
    <location>
        <position position="174"/>
    </location>
    <ligand>
        <name>S-adenosyl-L-methionine</name>
        <dbReference type="ChEBI" id="CHEBI:59789"/>
    </ligand>
</feature>
<gene>
    <name evidence="8" type="ORF">FC36_GL002020</name>
</gene>
<proteinExistence type="inferred from homology"/>
<sequence length="469" mass="52947">MVKLPSEYQEKYLKLLGPVEGQKFLDSIDAKVQKGFRLNPLKANYQEVAYDLSNPTPHVPTGYIGSVSGRSLEHQTGYVYSQDISAMYVAQVADAQPGEKVLDLCAAPGGKSTQLAENMANQGLLVANEINRKRAAILAENLERAGALNTIVLNESPQNLASVFPGYFDKIVVDAPCSGEGMFRKDHDAIKYWHADYPAECAVLQKEILTETMQMLRPGGTLVYSTCTFAPEENEQIVAWLLERYPYLELVPIKRFAGMDAGRPDWANGNPDLTKTVRMMFHHFQGEGQFVAKLVDTRMPEVAAKPQKKKKAKGKRTNHIGLSGQQFDLWQDFAQKSGLKLEISKSDLRLSGDYLYWYHKDWPDISRLKFMRPGIMLGVFKKNRFEPSYTLALALQPEQIERVLEVTKEEWQAYVAGNTLTLTQRHPVGWYLLVCEKKPFAFGKVVDLTVKNFFPKGLRFIGLLNNQEL</sequence>
<dbReference type="AlphaFoldDB" id="A0A0R1T3G7"/>
<keyword evidence="3 6" id="KW-0808">Transferase</keyword>
<dbReference type="PANTHER" id="PTHR22807:SF30">
    <property type="entry name" value="28S RRNA (CYTOSINE(4447)-C(5))-METHYLTRANSFERASE-RELATED"/>
    <property type="match status" value="1"/>
</dbReference>